<evidence type="ECO:0000256" key="1">
    <source>
        <dbReference type="SAM" id="Phobius"/>
    </source>
</evidence>
<evidence type="ECO:0000313" key="2">
    <source>
        <dbReference type="EMBL" id="GAX13670.1"/>
    </source>
</evidence>
<reference evidence="2 3" key="1">
    <citation type="journal article" date="2015" name="Plant Cell">
        <title>Oil accumulation by the oleaginous diatom Fistulifera solaris as revealed by the genome and transcriptome.</title>
        <authorList>
            <person name="Tanaka T."/>
            <person name="Maeda Y."/>
            <person name="Veluchamy A."/>
            <person name="Tanaka M."/>
            <person name="Abida H."/>
            <person name="Marechal E."/>
            <person name="Bowler C."/>
            <person name="Muto M."/>
            <person name="Sunaga Y."/>
            <person name="Tanaka M."/>
            <person name="Yoshino T."/>
            <person name="Taniguchi T."/>
            <person name="Fukuda Y."/>
            <person name="Nemoto M."/>
            <person name="Matsumoto M."/>
            <person name="Wong P.S."/>
            <person name="Aburatani S."/>
            <person name="Fujibuchi W."/>
        </authorList>
    </citation>
    <scope>NUCLEOTIDE SEQUENCE [LARGE SCALE GENOMIC DNA]</scope>
    <source>
        <strain evidence="2 3">JPCC DA0580</strain>
    </source>
</reference>
<keyword evidence="3" id="KW-1185">Reference proteome</keyword>
<dbReference type="Proteomes" id="UP000198406">
    <property type="component" value="Unassembled WGS sequence"/>
</dbReference>
<organism evidence="2 3">
    <name type="scientific">Fistulifera solaris</name>
    <name type="common">Oleaginous diatom</name>
    <dbReference type="NCBI Taxonomy" id="1519565"/>
    <lineage>
        <taxon>Eukaryota</taxon>
        <taxon>Sar</taxon>
        <taxon>Stramenopiles</taxon>
        <taxon>Ochrophyta</taxon>
        <taxon>Bacillariophyta</taxon>
        <taxon>Bacillariophyceae</taxon>
        <taxon>Bacillariophycidae</taxon>
        <taxon>Naviculales</taxon>
        <taxon>Naviculaceae</taxon>
        <taxon>Fistulifera</taxon>
    </lineage>
</organism>
<keyword evidence="1" id="KW-0812">Transmembrane</keyword>
<sequence length="85" mass="9341">MSPFARLTATKIAPRVATRAQSTSSVAVPKKNFQKDWLSDPSTYPLIAIMSIAASGCAGFMAYKLTYCPDVRITNKTKGKVLRDW</sequence>
<feature type="transmembrane region" description="Helical" evidence="1">
    <location>
        <begin position="43"/>
        <end position="63"/>
    </location>
</feature>
<comment type="caution">
    <text evidence="2">The sequence shown here is derived from an EMBL/GenBank/DDBJ whole genome shotgun (WGS) entry which is preliminary data.</text>
</comment>
<dbReference type="InterPro" id="IPR010530">
    <property type="entry name" value="B12D"/>
</dbReference>
<keyword evidence="1" id="KW-0472">Membrane</keyword>
<dbReference type="EMBL" id="BDSP01000071">
    <property type="protein sequence ID" value="GAX13670.1"/>
    <property type="molecule type" value="Genomic_DNA"/>
</dbReference>
<name>A0A1Z5JI32_FISSO</name>
<proteinExistence type="predicted"/>
<dbReference type="InParanoid" id="A0A1Z5JI32"/>
<keyword evidence="1" id="KW-1133">Transmembrane helix</keyword>
<accession>A0A1Z5JI32</accession>
<protein>
    <submittedName>
        <fullName evidence="2">Uncharacterized protein</fullName>
    </submittedName>
</protein>
<dbReference type="Pfam" id="PF06522">
    <property type="entry name" value="B12D"/>
    <property type="match status" value="1"/>
</dbReference>
<evidence type="ECO:0000313" key="3">
    <source>
        <dbReference type="Proteomes" id="UP000198406"/>
    </source>
</evidence>
<dbReference type="OrthoDB" id="48127at2759"/>
<dbReference type="AlphaFoldDB" id="A0A1Z5JI32"/>
<gene>
    <name evidence="2" type="ORF">FisN_14Lh314</name>
</gene>